<dbReference type="InterPro" id="IPR006935">
    <property type="entry name" value="Helicase/UvrB_N"/>
</dbReference>
<dbReference type="SUPFAM" id="SSF52540">
    <property type="entry name" value="P-loop containing nucleoside triphosphate hydrolases"/>
    <property type="match status" value="1"/>
</dbReference>
<evidence type="ECO:0000313" key="3">
    <source>
        <dbReference type="Proteomes" id="UP001156682"/>
    </source>
</evidence>
<dbReference type="EMBL" id="BSOR01000011">
    <property type="protein sequence ID" value="GLR63212.1"/>
    <property type="molecule type" value="Genomic_DNA"/>
</dbReference>
<accession>A0ABQ5ZUW5</accession>
<evidence type="ECO:0000313" key="2">
    <source>
        <dbReference type="EMBL" id="GLR63212.1"/>
    </source>
</evidence>
<organism evidence="2 3">
    <name type="scientific">Marinospirillum insulare</name>
    <dbReference type="NCBI Taxonomy" id="217169"/>
    <lineage>
        <taxon>Bacteria</taxon>
        <taxon>Pseudomonadati</taxon>
        <taxon>Pseudomonadota</taxon>
        <taxon>Gammaproteobacteria</taxon>
        <taxon>Oceanospirillales</taxon>
        <taxon>Oceanospirillaceae</taxon>
        <taxon>Marinospirillum</taxon>
    </lineage>
</organism>
<proteinExistence type="predicted"/>
<sequence length="1092" mass="125062">MTKKTTRKSTKKQLAFRNKLVLNQWLISLFGIDPLAEHKLQGKTIRSFHKLAEPIRNPSLEGLDTDNLHHFFHHLANSPLFSHAGVQLNDLQISRDQLMAYEQNIVRHTQAINEKRHRPIVWKYYQWLSLLFTEVYLDRFFNDSHVLLAALNSFVERFNQHWRDYADMPAYELEDLNKICLQNSTGSGKTLLMHVNVLQYRHYATQYGKANALSRIILLTPNSDLSKQHRDEFHESGISAGEYLASRGGLFGAAAGLGHVDTLEITKLADKEGPNTIATRSLGDQNLLLVDEGHRGLSNKNETGVWFHRRASLCDKGFSFEYSATFDQAVSGTGHEDDYAKAVLFDYSYRWFYEDGFGKDYQILNLPQSFEETRALYITACLLKFYQQLCIYDDKKHQLSDFNIEKPLWVFVGSTVSSGKLGKDEQLVATDVALIIQFMAEFLSNESQAISCMHELLTGKGQDTGLLDANGNDIFDSAFNYLAKKINAGETVAELYRDILQRVFNNQSGGQLVLERVKGDSGEIVLRIGNAETPFGLISVGDAKGLCDHISRFANQQAIPLTISESDFSHTLFASVKESSSPVNLLIGSKKFVEGWDCWRVSTLGLMHVGSSEGAQIIQLFGRGVRLKGYQWSLKRSGHSQATVRPPYIEELETLNVFGIKADFMEKFRQFLSEEGLPGNEQRKVIQIPLNVTHDFGKKLKILRPKRKDDDGKEYDFKTDARIPTLNQAPSYLTLNKVVADWYPRIAAIRSSGTTTLLQKETALLLEQHLILLDYDQLFFELERFKNERSWYNLNITKAGIQQLLKDSNWYTLFLPAARLNPSSFEGVLLLQQVASELLKRYAERYYNYCKREFMEPRLELRELTAADENIPQEDFYQVIVDGSEEQLIQAIEQVKLNLEHQKDDLLKVGDLSAINLHQHLFQPLLHLRRGSKISIQPVALNESEFQFVTDLKDWCDENKADLDKDGVELYLLRNRTRGKGVGFFEAGGFYPDFILWMLINGKQYVTFIEPHGLLHEGPGSEKVLFHQKIKDVEKRLKDPDVVLNSFILSWTDYAQLQWDKSEDELEAMHVLLMTNNRDNYIEKMFGRLKQD</sequence>
<feature type="domain" description="Helicase/UvrB N-terminal" evidence="1">
    <location>
        <begin position="153"/>
        <end position="326"/>
    </location>
</feature>
<comment type="caution">
    <text evidence="2">The sequence shown here is derived from an EMBL/GenBank/DDBJ whole genome shotgun (WGS) entry which is preliminary data.</text>
</comment>
<dbReference type="GO" id="GO:0004519">
    <property type="term" value="F:endonuclease activity"/>
    <property type="evidence" value="ECO:0007669"/>
    <property type="project" value="UniProtKB-KW"/>
</dbReference>
<keyword evidence="3" id="KW-1185">Reference proteome</keyword>
<protein>
    <submittedName>
        <fullName evidence="2">Type III restriction endonuclease subunit R</fullName>
    </submittedName>
</protein>
<keyword evidence="2" id="KW-0540">Nuclease</keyword>
<name>A0ABQ5ZUW5_9GAMM</name>
<dbReference type="Gene3D" id="3.40.50.300">
    <property type="entry name" value="P-loop containing nucleotide triphosphate hydrolases"/>
    <property type="match status" value="1"/>
</dbReference>
<gene>
    <name evidence="2" type="ORF">GCM10007878_06470</name>
</gene>
<evidence type="ECO:0000259" key="1">
    <source>
        <dbReference type="Pfam" id="PF04851"/>
    </source>
</evidence>
<keyword evidence="2" id="KW-0255">Endonuclease</keyword>
<keyword evidence="2" id="KW-0378">Hydrolase</keyword>
<dbReference type="Pfam" id="PF04851">
    <property type="entry name" value="ResIII"/>
    <property type="match status" value="1"/>
</dbReference>
<dbReference type="InterPro" id="IPR027417">
    <property type="entry name" value="P-loop_NTPase"/>
</dbReference>
<dbReference type="RefSeq" id="WP_027851884.1">
    <property type="nucleotide sequence ID" value="NZ_BSOR01000011.1"/>
</dbReference>
<dbReference type="Proteomes" id="UP001156682">
    <property type="component" value="Unassembled WGS sequence"/>
</dbReference>
<reference evidence="3" key="1">
    <citation type="journal article" date="2019" name="Int. J. Syst. Evol. Microbiol.">
        <title>The Global Catalogue of Microorganisms (GCM) 10K type strain sequencing project: providing services to taxonomists for standard genome sequencing and annotation.</title>
        <authorList>
            <consortium name="The Broad Institute Genomics Platform"/>
            <consortium name="The Broad Institute Genome Sequencing Center for Infectious Disease"/>
            <person name="Wu L."/>
            <person name="Ma J."/>
        </authorList>
    </citation>
    <scope>NUCLEOTIDE SEQUENCE [LARGE SCALE GENOMIC DNA]</scope>
    <source>
        <strain evidence="3">NBRC 100033</strain>
    </source>
</reference>